<dbReference type="Gene3D" id="3.40.50.1820">
    <property type="entry name" value="alpha/beta hydrolase"/>
    <property type="match status" value="1"/>
</dbReference>
<sequence length="279" mass="29015">MLCSETYAPPETPDAPPIVLIGGASSSMDWWHPDFCLALAARAGRPVVRYDHRDTGQSPASPAGRPGYTSADLADDVLTLAAGRLHLAGVSMGGAIAQRVAIEHPDRVASLTLIATTFAAGGPAGLPPAAPRVRASFATPPPDWHDRDAAVERVTADVALYAGTVTADPDDIRDLVRRVFDRTTDMAAAQTNHWILDDGRPVTGRTEDITAPTVVLHGTDDPLFPPAHGRALAAAIPGARHVPLPGLGHEVPPRPLWPVVIAEIAAVTAAGSAPGTTGR</sequence>
<keyword evidence="3" id="KW-1185">Reference proteome</keyword>
<protein>
    <recommendedName>
        <fullName evidence="1">AB hydrolase-1 domain-containing protein</fullName>
    </recommendedName>
</protein>
<gene>
    <name evidence="2" type="ORF">GCM10022255_065420</name>
</gene>
<evidence type="ECO:0000313" key="3">
    <source>
        <dbReference type="Proteomes" id="UP001500620"/>
    </source>
</evidence>
<comment type="caution">
    <text evidence="2">The sequence shown here is derived from an EMBL/GenBank/DDBJ whole genome shotgun (WGS) entry which is preliminary data.</text>
</comment>
<evidence type="ECO:0000313" key="2">
    <source>
        <dbReference type="EMBL" id="GAA4255671.1"/>
    </source>
</evidence>
<dbReference type="RefSeq" id="WP_345132656.1">
    <property type="nucleotide sequence ID" value="NZ_BAABAT010000021.1"/>
</dbReference>
<dbReference type="SUPFAM" id="SSF53474">
    <property type="entry name" value="alpha/beta-Hydrolases"/>
    <property type="match status" value="1"/>
</dbReference>
<dbReference type="InterPro" id="IPR050471">
    <property type="entry name" value="AB_hydrolase"/>
</dbReference>
<evidence type="ECO:0000259" key="1">
    <source>
        <dbReference type="Pfam" id="PF00561"/>
    </source>
</evidence>
<dbReference type="Pfam" id="PF00561">
    <property type="entry name" value="Abhydrolase_1"/>
    <property type="match status" value="1"/>
</dbReference>
<name>A0ABP8DGX2_9ACTN</name>
<dbReference type="PRINTS" id="PR00111">
    <property type="entry name" value="ABHYDROLASE"/>
</dbReference>
<reference evidence="3" key="1">
    <citation type="journal article" date="2019" name="Int. J. Syst. Evol. Microbiol.">
        <title>The Global Catalogue of Microorganisms (GCM) 10K type strain sequencing project: providing services to taxonomists for standard genome sequencing and annotation.</title>
        <authorList>
            <consortium name="The Broad Institute Genomics Platform"/>
            <consortium name="The Broad Institute Genome Sequencing Center for Infectious Disease"/>
            <person name="Wu L."/>
            <person name="Ma J."/>
        </authorList>
    </citation>
    <scope>NUCLEOTIDE SEQUENCE [LARGE SCALE GENOMIC DNA]</scope>
    <source>
        <strain evidence="3">JCM 17441</strain>
    </source>
</reference>
<organism evidence="2 3">
    <name type="scientific">Dactylosporangium darangshiense</name>
    <dbReference type="NCBI Taxonomy" id="579108"/>
    <lineage>
        <taxon>Bacteria</taxon>
        <taxon>Bacillati</taxon>
        <taxon>Actinomycetota</taxon>
        <taxon>Actinomycetes</taxon>
        <taxon>Micromonosporales</taxon>
        <taxon>Micromonosporaceae</taxon>
        <taxon>Dactylosporangium</taxon>
    </lineage>
</organism>
<accession>A0ABP8DGX2</accession>
<dbReference type="InterPro" id="IPR029058">
    <property type="entry name" value="AB_hydrolase_fold"/>
</dbReference>
<proteinExistence type="predicted"/>
<dbReference type="Proteomes" id="UP001500620">
    <property type="component" value="Unassembled WGS sequence"/>
</dbReference>
<feature type="domain" description="AB hydrolase-1" evidence="1">
    <location>
        <begin position="16"/>
        <end position="250"/>
    </location>
</feature>
<dbReference type="EMBL" id="BAABAT010000021">
    <property type="protein sequence ID" value="GAA4255671.1"/>
    <property type="molecule type" value="Genomic_DNA"/>
</dbReference>
<dbReference type="PANTHER" id="PTHR43433:SF5">
    <property type="entry name" value="AB HYDROLASE-1 DOMAIN-CONTAINING PROTEIN"/>
    <property type="match status" value="1"/>
</dbReference>
<dbReference type="InterPro" id="IPR000073">
    <property type="entry name" value="AB_hydrolase_1"/>
</dbReference>
<dbReference type="PANTHER" id="PTHR43433">
    <property type="entry name" value="HYDROLASE, ALPHA/BETA FOLD FAMILY PROTEIN"/>
    <property type="match status" value="1"/>
</dbReference>